<feature type="region of interest" description="Leucine repeat I (LRI)" evidence="3">
    <location>
        <begin position="373"/>
        <end position="433"/>
    </location>
</feature>
<evidence type="ECO:0000313" key="6">
    <source>
        <dbReference type="Proteomes" id="UP001420932"/>
    </source>
</evidence>
<accession>A0AAP0LDD3</accession>
<feature type="region of interest" description="Leucine repeat II (LRII)" evidence="3">
    <location>
        <begin position="511"/>
        <end position="543"/>
    </location>
</feature>
<feature type="compositionally biased region" description="Basic and acidic residues" evidence="4">
    <location>
        <begin position="261"/>
        <end position="270"/>
    </location>
</feature>
<feature type="short sequence motif" description="VHIID" evidence="3">
    <location>
        <begin position="461"/>
        <end position="465"/>
    </location>
</feature>
<keyword evidence="2" id="KW-0804">Transcription</keyword>
<comment type="caution">
    <text evidence="5">The sequence shown here is derived from an EMBL/GenBank/DDBJ whole genome shotgun (WGS) entry which is preliminary data.</text>
</comment>
<dbReference type="Pfam" id="PF03514">
    <property type="entry name" value="GRAS"/>
    <property type="match status" value="1"/>
</dbReference>
<name>A0AAP0LDD3_9MAGN</name>
<evidence type="ECO:0000256" key="1">
    <source>
        <dbReference type="ARBA" id="ARBA00023015"/>
    </source>
</evidence>
<evidence type="ECO:0000256" key="4">
    <source>
        <dbReference type="SAM" id="MobiDB-lite"/>
    </source>
</evidence>
<feature type="region of interest" description="Disordered" evidence="4">
    <location>
        <begin position="337"/>
        <end position="368"/>
    </location>
</feature>
<proteinExistence type="inferred from homology"/>
<comment type="caution">
    <text evidence="3">Lacks conserved residue(s) required for the propagation of feature annotation.</text>
</comment>
<feature type="region of interest" description="SAW" evidence="3">
    <location>
        <begin position="649"/>
        <end position="724"/>
    </location>
</feature>
<organism evidence="5 6">
    <name type="scientific">Stephania yunnanensis</name>
    <dbReference type="NCBI Taxonomy" id="152371"/>
    <lineage>
        <taxon>Eukaryota</taxon>
        <taxon>Viridiplantae</taxon>
        <taxon>Streptophyta</taxon>
        <taxon>Embryophyta</taxon>
        <taxon>Tracheophyta</taxon>
        <taxon>Spermatophyta</taxon>
        <taxon>Magnoliopsida</taxon>
        <taxon>Ranunculales</taxon>
        <taxon>Menispermaceae</taxon>
        <taxon>Menispermoideae</taxon>
        <taxon>Cissampelideae</taxon>
        <taxon>Stephania</taxon>
    </lineage>
</organism>
<dbReference type="AlphaFoldDB" id="A0AAP0LDD3"/>
<keyword evidence="6" id="KW-1185">Reference proteome</keyword>
<keyword evidence="1" id="KW-0805">Transcription regulation</keyword>
<feature type="compositionally biased region" description="Basic and acidic residues" evidence="4">
    <location>
        <begin position="282"/>
        <end position="293"/>
    </location>
</feature>
<feature type="region of interest" description="Disordered" evidence="4">
    <location>
        <begin position="104"/>
        <end position="187"/>
    </location>
</feature>
<feature type="compositionally biased region" description="Low complexity" evidence="4">
    <location>
        <begin position="150"/>
        <end position="165"/>
    </location>
</feature>
<dbReference type="Proteomes" id="UP001420932">
    <property type="component" value="Unassembled WGS sequence"/>
</dbReference>
<dbReference type="InterPro" id="IPR005202">
    <property type="entry name" value="TF_GRAS"/>
</dbReference>
<evidence type="ECO:0000256" key="3">
    <source>
        <dbReference type="PROSITE-ProRule" id="PRU01191"/>
    </source>
</evidence>
<feature type="region of interest" description="Disordered" evidence="4">
    <location>
        <begin position="261"/>
        <end position="304"/>
    </location>
</feature>
<feature type="compositionally biased region" description="Low complexity" evidence="4">
    <location>
        <begin position="339"/>
        <end position="355"/>
    </location>
</feature>
<evidence type="ECO:0000313" key="5">
    <source>
        <dbReference type="EMBL" id="KAK9168408.1"/>
    </source>
</evidence>
<dbReference type="EMBL" id="JBBNAF010000001">
    <property type="protein sequence ID" value="KAK9168408.1"/>
    <property type="molecule type" value="Genomic_DNA"/>
</dbReference>
<comment type="similarity">
    <text evidence="3">Belongs to the GRAS family.</text>
</comment>
<gene>
    <name evidence="5" type="ORF">Syun_000548</name>
</gene>
<reference evidence="5 6" key="1">
    <citation type="submission" date="2024-01" db="EMBL/GenBank/DDBJ databases">
        <title>Genome assemblies of Stephania.</title>
        <authorList>
            <person name="Yang L."/>
        </authorList>
    </citation>
    <scope>NUCLEOTIDE SEQUENCE [LARGE SCALE GENOMIC DNA]</scope>
    <source>
        <strain evidence="5">YNDBR</strain>
        <tissue evidence="5">Leaf</tissue>
    </source>
</reference>
<evidence type="ECO:0000256" key="2">
    <source>
        <dbReference type="ARBA" id="ARBA00023163"/>
    </source>
</evidence>
<feature type="compositionally biased region" description="Basic and acidic residues" evidence="4">
    <location>
        <begin position="124"/>
        <end position="135"/>
    </location>
</feature>
<dbReference type="PANTHER" id="PTHR31636">
    <property type="entry name" value="OSJNBA0084A10.13 PROTEIN-RELATED"/>
    <property type="match status" value="1"/>
</dbReference>
<protein>
    <submittedName>
        <fullName evidence="5">Uncharacterized protein</fullName>
    </submittedName>
</protein>
<sequence>MVMDPRLRGFADSIKMDPDHNFMNMLKLEDQQYLVPNFTGANMVAYNESGGGVEDSPEDCDFSDTVLKYISQMLMEEDMEEKNCMFQESSALQAAERPFYEILHPTTTSPDQHPLDLDLDLDLDPDRDRDRRGEDSPVDNYSGFTSTATNSSSSSSSSSNNSNSNPVDVIDYKPSQKQGQGFVGDYTFQSRTPQSAFNPSNGVIGSYGVDGLVESLSQTGWLFHKGVEEASKFLPRNVLLYERNGWMRKEGDDDDAVVVKEEKREEEREVSPNGSRGKKNVHRVDVDLEDGRSNKQSAVSTTDDDVRSEMFDMVLLCQGKQKCGDDASRLREAMKNEVGKSVQQQQNGGQQQSKAGNGGKGRGKKQGGKKDMVDLRTLLIHCAQAVAADDRRSSNELLKQIKQHSSPFGDGTQRLAQCFAAGLEARLAGTGSQVYNSLVNKKTTAAIILKAYHLFLSACPLHIIDFGVLYGFQWPCLIQRLSARPGGPPSLKITGIDFPQPGFRPGERVEETGRRLANYAESFNVPLEYNAIAKKWESIQIEDLKIEPDELLVVNCMNRMRSLLDETVVLDSPRNAVINLIRKTNPAVFIHGVVNGSFNAPFFITRFREALFHYSALFDMLETNVPREHPERILIEREVWGREAINVIACEGSERVERPETYKQWQVRSMRAGFRPLPLNPEIMKKAKDRVKSSYHKDFVIDEDSQWMLQGWKGRIIYATTAWRPADQ</sequence>
<dbReference type="PROSITE" id="PS50985">
    <property type="entry name" value="GRAS"/>
    <property type="match status" value="1"/>
</dbReference>